<evidence type="ECO:0008006" key="3">
    <source>
        <dbReference type="Google" id="ProtNLM"/>
    </source>
</evidence>
<evidence type="ECO:0000313" key="1">
    <source>
        <dbReference type="EMBL" id="TDQ17252.1"/>
    </source>
</evidence>
<name>A0A4R6T6F5_9BACT</name>
<sequence>MKLKHLSQSILLLTFGLWIISSCQNEDTSPTPQLEETNETAQEVDLTATLEDIDDVTLTGFQRNGFTDRTLVTMEEDLCEKVSITWMPGEKKMIIDFGEGCTSPRGVVRKGKIIVTYTGRYWTPGTKITTRFENYYVDERKIEGIRVVTNEGFNENDKFFTFKTVVEGGKITWPDGTFRTFEARHTKKVFLPNSERGVMYVITGGSKGKNRNGNEFVSEITSPLVFFERCIKSGIRVPSKGILQIQVQGREKMTIDFGETGCDKEVTITANGETKTVTLPRS</sequence>
<evidence type="ECO:0000313" key="2">
    <source>
        <dbReference type="Proteomes" id="UP000294535"/>
    </source>
</evidence>
<comment type="caution">
    <text evidence="1">The sequence shown here is derived from an EMBL/GenBank/DDBJ whole genome shotgun (WGS) entry which is preliminary data.</text>
</comment>
<dbReference type="Proteomes" id="UP000294535">
    <property type="component" value="Unassembled WGS sequence"/>
</dbReference>
<dbReference type="PROSITE" id="PS51257">
    <property type="entry name" value="PROKAR_LIPOPROTEIN"/>
    <property type="match status" value="1"/>
</dbReference>
<accession>A0A4R6T6F5</accession>
<protein>
    <recommendedName>
        <fullName evidence="3">Lipoprotein</fullName>
    </recommendedName>
</protein>
<gene>
    <name evidence="1" type="ORF">DFQ04_1904</name>
</gene>
<dbReference type="AlphaFoldDB" id="A0A4R6T6F5"/>
<reference evidence="1 2" key="1">
    <citation type="submission" date="2019-03" db="EMBL/GenBank/DDBJ databases">
        <title>Genomic Encyclopedia of Type Strains, Phase III (KMG-III): the genomes of soil and plant-associated and newly described type strains.</title>
        <authorList>
            <person name="Whitman W."/>
        </authorList>
    </citation>
    <scope>NUCLEOTIDE SEQUENCE [LARGE SCALE GENOMIC DNA]</scope>
    <source>
        <strain evidence="1 2">CECT 8446</strain>
    </source>
</reference>
<dbReference type="EMBL" id="SNYF01000006">
    <property type="protein sequence ID" value="TDQ17252.1"/>
    <property type="molecule type" value="Genomic_DNA"/>
</dbReference>
<dbReference type="OrthoDB" id="1114031at2"/>
<keyword evidence="2" id="KW-1185">Reference proteome</keyword>
<dbReference type="RefSeq" id="WP_133555122.1">
    <property type="nucleotide sequence ID" value="NZ_SNYF01000006.1"/>
</dbReference>
<proteinExistence type="predicted"/>
<organism evidence="1 2">
    <name type="scientific">Algoriphagus boseongensis</name>
    <dbReference type="NCBI Taxonomy" id="1442587"/>
    <lineage>
        <taxon>Bacteria</taxon>
        <taxon>Pseudomonadati</taxon>
        <taxon>Bacteroidota</taxon>
        <taxon>Cytophagia</taxon>
        <taxon>Cytophagales</taxon>
        <taxon>Cyclobacteriaceae</taxon>
        <taxon>Algoriphagus</taxon>
    </lineage>
</organism>